<keyword evidence="3" id="KW-1185">Reference proteome</keyword>
<dbReference type="InterPro" id="IPR022793">
    <property type="entry name" value="Rrn10"/>
</dbReference>
<feature type="compositionally biased region" description="Low complexity" evidence="1">
    <location>
        <begin position="223"/>
        <end position="240"/>
    </location>
</feature>
<evidence type="ECO:0000313" key="2">
    <source>
        <dbReference type="EMBL" id="KAG6014284.1"/>
    </source>
</evidence>
<reference evidence="2" key="1">
    <citation type="journal article" date="2020" name="bioRxiv">
        <title>Whole genome comparisons of ergot fungi reveals the divergence and evolution of species within the genus Claviceps are the result of varying mechanisms driving genome evolution and host range expansion.</title>
        <authorList>
            <person name="Wyka S.A."/>
            <person name="Mondo S.J."/>
            <person name="Liu M."/>
            <person name="Dettman J."/>
            <person name="Nalam V."/>
            <person name="Broders K.D."/>
        </authorList>
    </citation>
    <scope>NUCLEOTIDE SEQUENCE</scope>
    <source>
        <strain evidence="2">CCC 602</strain>
    </source>
</reference>
<dbReference type="Proteomes" id="UP000748025">
    <property type="component" value="Unassembled WGS sequence"/>
</dbReference>
<feature type="region of interest" description="Disordered" evidence="1">
    <location>
        <begin position="133"/>
        <end position="153"/>
    </location>
</feature>
<dbReference type="EMBL" id="SRPW01000474">
    <property type="protein sequence ID" value="KAG6014284.1"/>
    <property type="molecule type" value="Genomic_DNA"/>
</dbReference>
<comment type="caution">
    <text evidence="2">The sequence shown here is derived from an EMBL/GenBank/DDBJ whole genome shotgun (WGS) entry which is preliminary data.</text>
</comment>
<dbReference type="GO" id="GO:0006360">
    <property type="term" value="P:transcription by RNA polymerase I"/>
    <property type="evidence" value="ECO:0007669"/>
    <property type="project" value="InterPro"/>
</dbReference>
<feature type="region of interest" description="Disordered" evidence="1">
    <location>
        <begin position="191"/>
        <end position="259"/>
    </location>
</feature>
<gene>
    <name evidence="2" type="ORF">E4U43_006728</name>
</gene>
<feature type="compositionally biased region" description="Basic residues" evidence="1">
    <location>
        <begin position="241"/>
        <end position="251"/>
    </location>
</feature>
<accession>A0A9P7NDH4</accession>
<protein>
    <submittedName>
        <fullName evidence="2">Uncharacterized protein</fullName>
    </submittedName>
</protein>
<feature type="compositionally biased region" description="Basic and acidic residues" evidence="1">
    <location>
        <begin position="210"/>
        <end position="220"/>
    </location>
</feature>
<dbReference type="PANTHER" id="PTHR28054:SF1">
    <property type="entry name" value="RNA POLYMERASE I-SPECIFIC TRANSCRIPTION INITIATION FACTOR RRN10"/>
    <property type="match status" value="1"/>
</dbReference>
<sequence>MNFPAEDRDKEHPSLTADEYDTDFEPHKGHSVPHRRLATLYDAVAGKVTKDHLIRSDGKAPSNRVIRHPTRGGPLGPDEVLFRRKDAPLRYEEHDVYYAHDRDLPRGGQGILPDSDLLKSIHAYSSKFYAALARRQRPDPQSRPGRGSCGVDERSMDETALLAFGILLEEAGREILGRKGDCVFTEGVIAGQNGSHGMMRGEGGGGGAARRREYSEDEAVRQAGSAAGNRRAGSTSSRTGRTAKRRRVKRSHSYDGDGM</sequence>
<feature type="region of interest" description="Disordered" evidence="1">
    <location>
        <begin position="55"/>
        <end position="78"/>
    </location>
</feature>
<evidence type="ECO:0000256" key="1">
    <source>
        <dbReference type="SAM" id="MobiDB-lite"/>
    </source>
</evidence>
<dbReference type="OrthoDB" id="2565191at2759"/>
<feature type="region of interest" description="Disordered" evidence="1">
    <location>
        <begin position="1"/>
        <end position="31"/>
    </location>
</feature>
<dbReference type="PANTHER" id="PTHR28054">
    <property type="entry name" value="RNA POLYMERASE I-SPECIFIC TRANSCRIPTION INITIATION FACTOR RRN10"/>
    <property type="match status" value="1"/>
</dbReference>
<proteinExistence type="predicted"/>
<organism evidence="2 3">
    <name type="scientific">Claviceps pusilla</name>
    <dbReference type="NCBI Taxonomy" id="123648"/>
    <lineage>
        <taxon>Eukaryota</taxon>
        <taxon>Fungi</taxon>
        <taxon>Dikarya</taxon>
        <taxon>Ascomycota</taxon>
        <taxon>Pezizomycotina</taxon>
        <taxon>Sordariomycetes</taxon>
        <taxon>Hypocreomycetidae</taxon>
        <taxon>Hypocreales</taxon>
        <taxon>Clavicipitaceae</taxon>
        <taxon>Claviceps</taxon>
    </lineage>
</organism>
<feature type="compositionally biased region" description="Basic and acidic residues" evidence="1">
    <location>
        <begin position="1"/>
        <end position="13"/>
    </location>
</feature>
<evidence type="ECO:0000313" key="3">
    <source>
        <dbReference type="Proteomes" id="UP000748025"/>
    </source>
</evidence>
<name>A0A9P7NDH4_9HYPO</name>
<dbReference type="AlphaFoldDB" id="A0A9P7NDH4"/>